<dbReference type="AlphaFoldDB" id="A0A239Z6A6"/>
<dbReference type="SUPFAM" id="SSF56784">
    <property type="entry name" value="HAD-like"/>
    <property type="match status" value="1"/>
</dbReference>
<dbReference type="EC" id="3.1.3.5" evidence="1"/>
<evidence type="ECO:0000313" key="1">
    <source>
        <dbReference type="EMBL" id="SNV66196.1"/>
    </source>
</evidence>
<dbReference type="Gene3D" id="3.40.50.1000">
    <property type="entry name" value="HAD superfamily/HAD-like"/>
    <property type="match status" value="1"/>
</dbReference>
<dbReference type="KEGG" id="vrm:44547418_01038"/>
<dbReference type="GO" id="GO:0004713">
    <property type="term" value="F:protein tyrosine kinase activity"/>
    <property type="evidence" value="ECO:0007669"/>
    <property type="project" value="TreeGrafter"/>
</dbReference>
<protein>
    <submittedName>
        <fullName evidence="1">5'-nucleotidase</fullName>
        <ecNumber evidence="1">3.1.3.5</ecNumber>
    </submittedName>
</protein>
<dbReference type="SFLD" id="SFLDG01129">
    <property type="entry name" value="C1.5:_HAD__Beta-PGM__Phosphata"/>
    <property type="match status" value="1"/>
</dbReference>
<keyword evidence="2" id="KW-1185">Reference proteome</keyword>
<dbReference type="InterPro" id="IPR041492">
    <property type="entry name" value="HAD_2"/>
</dbReference>
<dbReference type="GO" id="GO:0008253">
    <property type="term" value="F:5'-nucleotidase activity"/>
    <property type="evidence" value="ECO:0007669"/>
    <property type="project" value="UniProtKB-EC"/>
</dbReference>
<dbReference type="GO" id="GO:0005829">
    <property type="term" value="C:cytosol"/>
    <property type="evidence" value="ECO:0007669"/>
    <property type="project" value="TreeGrafter"/>
</dbReference>
<evidence type="ECO:0000313" key="2">
    <source>
        <dbReference type="Proteomes" id="UP000214973"/>
    </source>
</evidence>
<dbReference type="InterPro" id="IPR023214">
    <property type="entry name" value="HAD_sf"/>
</dbReference>
<dbReference type="EMBL" id="LT906470">
    <property type="protein sequence ID" value="SNV66196.1"/>
    <property type="molecule type" value="Genomic_DNA"/>
</dbReference>
<sequence length="227" mass="25665">MKKTILFDLDGTLTDSQEGILTSVKFALNHFGYPIPDEQTLLLFLGPPLVDSFQEHCGLTYEQAEETYKKFRERYGTIGKFENKVYPNIVDLLAKCQAEQYTIVLATAKPEHFAKEILDHFELTPYFDVIVGADYESGLLHKKEILEKALALCGNPLTDTNGRRLAFMVGDRKYDIEAANELGCISIGVTYGYGTETELKEADAEYLCDDVDEIAQVLDLEEMLVRR</sequence>
<dbReference type="InterPro" id="IPR023198">
    <property type="entry name" value="PGP-like_dom2"/>
</dbReference>
<reference evidence="1 2" key="1">
    <citation type="submission" date="2017-06" db="EMBL/GenBank/DDBJ databases">
        <authorList>
            <consortium name="Pathogen Informatics"/>
        </authorList>
    </citation>
    <scope>NUCLEOTIDE SEQUENCE [LARGE SCALE GENOMIC DNA]</scope>
    <source>
        <strain evidence="1 2">NCTC12018</strain>
    </source>
</reference>
<dbReference type="InterPro" id="IPR036412">
    <property type="entry name" value="HAD-like_sf"/>
</dbReference>
<dbReference type="PANTHER" id="PTHR43434">
    <property type="entry name" value="PHOSPHOGLYCOLATE PHOSPHATASE"/>
    <property type="match status" value="1"/>
</dbReference>
<gene>
    <name evidence="1" type="ORF">SAMEA44547418_01038</name>
</gene>
<name>A0A239Z6A6_9FIRM</name>
<dbReference type="Proteomes" id="UP000214973">
    <property type="component" value="Chromosome 1"/>
</dbReference>
<dbReference type="Pfam" id="PF13419">
    <property type="entry name" value="HAD_2"/>
    <property type="match status" value="1"/>
</dbReference>
<proteinExistence type="predicted"/>
<dbReference type="PANTHER" id="PTHR43434:SF20">
    <property type="entry name" value="5'-NUCLEOTIDASE"/>
    <property type="match status" value="1"/>
</dbReference>
<dbReference type="Gene3D" id="1.10.150.240">
    <property type="entry name" value="Putative phosphatase, domain 2"/>
    <property type="match status" value="1"/>
</dbReference>
<accession>A0A239Z6A6</accession>
<dbReference type="InterPro" id="IPR050155">
    <property type="entry name" value="HAD-like_hydrolase_sf"/>
</dbReference>
<dbReference type="RefSeq" id="WP_095065993.1">
    <property type="nucleotide sequence ID" value="NZ_LT906470.1"/>
</dbReference>
<dbReference type="SFLD" id="SFLDS00003">
    <property type="entry name" value="Haloacid_Dehalogenase"/>
    <property type="match status" value="1"/>
</dbReference>
<organism evidence="1 2">
    <name type="scientific">Veillonella rodentium</name>
    <dbReference type="NCBI Taxonomy" id="248315"/>
    <lineage>
        <taxon>Bacteria</taxon>
        <taxon>Bacillati</taxon>
        <taxon>Bacillota</taxon>
        <taxon>Negativicutes</taxon>
        <taxon>Veillonellales</taxon>
        <taxon>Veillonellaceae</taxon>
        <taxon>Veillonella</taxon>
    </lineage>
</organism>
<keyword evidence="1" id="KW-0378">Hydrolase</keyword>